<evidence type="ECO:0000259" key="2">
    <source>
        <dbReference type="Pfam" id="PF12850"/>
    </source>
</evidence>
<evidence type="ECO:0000256" key="1">
    <source>
        <dbReference type="ARBA" id="ARBA00008950"/>
    </source>
</evidence>
<name>A0ABT9J241_9BACL</name>
<dbReference type="InterPro" id="IPR029052">
    <property type="entry name" value="Metallo-depent_PP-like"/>
</dbReference>
<evidence type="ECO:0000313" key="4">
    <source>
        <dbReference type="Proteomes" id="UP001231941"/>
    </source>
</evidence>
<evidence type="ECO:0000313" key="3">
    <source>
        <dbReference type="EMBL" id="MDP5275492.1"/>
    </source>
</evidence>
<dbReference type="EMBL" id="JAVAMP010000008">
    <property type="protein sequence ID" value="MDP5275492.1"/>
    <property type="molecule type" value="Genomic_DNA"/>
</dbReference>
<comment type="similarity">
    <text evidence="1">Belongs to the metallophosphoesterase superfamily. YfcE family.</text>
</comment>
<gene>
    <name evidence="3" type="ORF">Q5Y73_15390</name>
</gene>
<dbReference type="RefSeq" id="WP_305992802.1">
    <property type="nucleotide sequence ID" value="NZ_JAVAMP010000008.1"/>
</dbReference>
<proteinExistence type="inferred from homology"/>
<comment type="caution">
    <text evidence="3">The sequence shown here is derived from an EMBL/GenBank/DDBJ whole genome shotgun (WGS) entry which is preliminary data.</text>
</comment>
<dbReference type="CDD" id="cd00838">
    <property type="entry name" value="MPP_superfamily"/>
    <property type="match status" value="1"/>
</dbReference>
<feature type="domain" description="Calcineurin-like phosphoesterase" evidence="2">
    <location>
        <begin position="3"/>
        <end position="190"/>
    </location>
</feature>
<sequence length="245" mass="28066">MQKIAIISDIHGNIPALDAVMNDIKSRDIHKIFCLGDMVGKGPYPEIAVDRVKNQCEVVVQGNWDDAITKESDYETMLWHQNRLGKQRIDYLASLPFSIDFWMSGKFIRLFHASAESVHKRVLPWDSIEERLAMFHHTHSTGFSKKEPDVVGYGDIHSAYIQNYKQKSLFNVGSVGNPLDHTQASYVILEGNYESDEISPFSIQFVRVPYDIELSIQQAIDEDMPELQEYIIELRTGKYRGIKKG</sequence>
<dbReference type="PANTHER" id="PTHR42850:SF2">
    <property type="entry name" value="BLL5683 PROTEIN"/>
    <property type="match status" value="1"/>
</dbReference>
<protein>
    <submittedName>
        <fullName evidence="3">Metallophosphoesterase family protein</fullName>
    </submittedName>
</protein>
<dbReference type="InterPro" id="IPR024654">
    <property type="entry name" value="Calcineurin-like_PHP_lpxH"/>
</dbReference>
<dbReference type="Gene3D" id="3.60.21.10">
    <property type="match status" value="1"/>
</dbReference>
<dbReference type="InterPro" id="IPR050126">
    <property type="entry name" value="Ap4A_hydrolase"/>
</dbReference>
<reference evidence="3 4" key="1">
    <citation type="submission" date="2023-08" db="EMBL/GenBank/DDBJ databases">
        <authorList>
            <person name="Park J.-S."/>
        </authorList>
    </citation>
    <scope>NUCLEOTIDE SEQUENCE [LARGE SCALE GENOMIC DNA]</scope>
    <source>
        <strain evidence="3 4">2205SS18-9</strain>
    </source>
</reference>
<dbReference type="InterPro" id="IPR011152">
    <property type="entry name" value="Pesterase_MJ0912"/>
</dbReference>
<dbReference type="Pfam" id="PF12850">
    <property type="entry name" value="Metallophos_2"/>
    <property type="match status" value="1"/>
</dbReference>
<dbReference type="SUPFAM" id="SSF56300">
    <property type="entry name" value="Metallo-dependent phosphatases"/>
    <property type="match status" value="1"/>
</dbReference>
<accession>A0ABT9J241</accession>
<keyword evidence="4" id="KW-1185">Reference proteome</keyword>
<dbReference type="PANTHER" id="PTHR42850">
    <property type="entry name" value="METALLOPHOSPHOESTERASE"/>
    <property type="match status" value="1"/>
</dbReference>
<dbReference type="PIRSF" id="PIRSF000883">
    <property type="entry name" value="Pesterase_MJ0912"/>
    <property type="match status" value="1"/>
</dbReference>
<dbReference type="Proteomes" id="UP001231941">
    <property type="component" value="Unassembled WGS sequence"/>
</dbReference>
<organism evidence="3 4">
    <name type="scientific">Chengkuizengella axinellae</name>
    <dbReference type="NCBI Taxonomy" id="3064388"/>
    <lineage>
        <taxon>Bacteria</taxon>
        <taxon>Bacillati</taxon>
        <taxon>Bacillota</taxon>
        <taxon>Bacilli</taxon>
        <taxon>Bacillales</taxon>
        <taxon>Paenibacillaceae</taxon>
        <taxon>Chengkuizengella</taxon>
    </lineage>
</organism>